<dbReference type="RefSeq" id="WP_175415123.1">
    <property type="nucleotide sequence ID" value="NZ_CP040396.1"/>
</dbReference>
<dbReference type="Pfam" id="PF07944">
    <property type="entry name" value="Beta-AFase-like_GH127_cat"/>
    <property type="match status" value="1"/>
</dbReference>
<gene>
    <name evidence="4" type="ORF">E6C60_0202</name>
</gene>
<evidence type="ECO:0008006" key="6">
    <source>
        <dbReference type="Google" id="ProtNLM"/>
    </source>
</evidence>
<sequence>MKHDIRKVKPLQMTDARWTSGFWADRFGLAHHEMIDSMEEALQVKENGAYMPNFEVAAGLKSDRHYGEDWSDGDCYKFLEACAHVYALTKDPKLDEKMDKYIGFIAKAQDEDGYISTNVQLSHKQRWGQRIFHEDYNFGHLLTAACVHHTATGKDNFLNVAIKAADYLNHTFNPCPKHLIHYGWNPSNIMGLVDLYRITGNEQHLKLADIFMTMRGAGYGGEDQNQDRTPLREESEATGHAVTAVYLYAGAADVYAHTQEEAIMNALEKIWDNMYLKKMYITGGIGSIYNGLSPNGDKIWEAFGTDYHLPNRSAYTETCANIGNAMWSMRMFDLTQNPKYMDVFERVVYNNLLGSMSIDGHHFCYTNPLETRGGKLFNHSSLQTQHFRTQRWFTHTCYCCPPQVLRTVAKLNQWAYGQSSEGLYVHLYSGNELKTVLESGETLELDVQTAFPAEETVSLTVKSSLSQETSIFLRIPAWAEKASVKVNGKALEGVAAGSYFEIRQAWKSGDVIELVLPMQIRMIAANPMVEEARGQVAFTYGPFVYCLESIDLPEGTGIDQIRIPHQIQLSAQYDGELLGGVARLQGTAVKLPAADHSDALYKPFSPVQTEDIQISLVPYYAWNNRGQSDMSVWLPLI</sequence>
<feature type="domain" description="Non-reducing end beta-L-arabinofuranosidase-like GH127 C-terminal" evidence="3">
    <location>
        <begin position="520"/>
        <end position="635"/>
    </location>
</feature>
<evidence type="ECO:0000259" key="3">
    <source>
        <dbReference type="Pfam" id="PF20737"/>
    </source>
</evidence>
<dbReference type="InterPro" id="IPR008928">
    <property type="entry name" value="6-hairpin_glycosidase_sf"/>
</dbReference>
<evidence type="ECO:0000313" key="4">
    <source>
        <dbReference type="EMBL" id="QCT00928.1"/>
    </source>
</evidence>
<reference evidence="4 5" key="1">
    <citation type="submission" date="2019-05" db="EMBL/GenBank/DDBJ databases">
        <authorList>
            <person name="Chen C."/>
        </authorList>
    </citation>
    <scope>NUCLEOTIDE SEQUENCE [LARGE SCALE GENOMIC DNA]</scope>
    <source>
        <strain evidence="4 5">HB172198</strain>
    </source>
</reference>
<dbReference type="Pfam" id="PF20736">
    <property type="entry name" value="Glyco_hydro127M"/>
    <property type="match status" value="1"/>
</dbReference>
<dbReference type="Pfam" id="PF20737">
    <property type="entry name" value="Glyco_hydro127C"/>
    <property type="match status" value="1"/>
</dbReference>
<dbReference type="GO" id="GO:0005975">
    <property type="term" value="P:carbohydrate metabolic process"/>
    <property type="evidence" value="ECO:0007669"/>
    <property type="project" value="InterPro"/>
</dbReference>
<dbReference type="InterPro" id="IPR049174">
    <property type="entry name" value="Beta-AFase-like"/>
</dbReference>
<protein>
    <recommendedName>
        <fullName evidence="6">Non-reducing end beta-L-arabinofuranosidase</fullName>
    </recommendedName>
</protein>
<evidence type="ECO:0000259" key="2">
    <source>
        <dbReference type="Pfam" id="PF20736"/>
    </source>
</evidence>
<organism evidence="4 5">
    <name type="scientific">Paenibacillus algicola</name>
    <dbReference type="NCBI Taxonomy" id="2565926"/>
    <lineage>
        <taxon>Bacteria</taxon>
        <taxon>Bacillati</taxon>
        <taxon>Bacillota</taxon>
        <taxon>Bacilli</taxon>
        <taxon>Bacillales</taxon>
        <taxon>Paenibacillaceae</taxon>
        <taxon>Paenibacillus</taxon>
    </lineage>
</organism>
<feature type="domain" description="Non-reducing end beta-L-arabinofuranosidase-like GH127 catalytic" evidence="1">
    <location>
        <begin position="17"/>
        <end position="412"/>
    </location>
</feature>
<proteinExistence type="predicted"/>
<accession>A0A4P8XFI3</accession>
<evidence type="ECO:0000313" key="5">
    <source>
        <dbReference type="Proteomes" id="UP000300879"/>
    </source>
</evidence>
<feature type="domain" description="Non-reducing end beta-L-arabinofuranosidase-like GH127 middle" evidence="2">
    <location>
        <begin position="423"/>
        <end position="518"/>
    </location>
</feature>
<name>A0A4P8XFI3_9BACL</name>
<dbReference type="InterPro" id="IPR049049">
    <property type="entry name" value="Beta-AFase-like_GH127_C"/>
</dbReference>
<dbReference type="PANTHER" id="PTHR43465:SF1">
    <property type="entry name" value="NON-REDUCING END BETA-L-ARABINOFURANOSIDASE"/>
    <property type="match status" value="1"/>
</dbReference>
<dbReference type="KEGG" id="palo:E6C60_0202"/>
<keyword evidence="5" id="KW-1185">Reference proteome</keyword>
<dbReference type="Proteomes" id="UP000300879">
    <property type="component" value="Chromosome"/>
</dbReference>
<dbReference type="PANTHER" id="PTHR43465">
    <property type="entry name" value="DUF1680 DOMAIN PROTEIN (AFU_ORTHOLOGUE AFUA_1G08910)"/>
    <property type="match status" value="1"/>
</dbReference>
<evidence type="ECO:0000259" key="1">
    <source>
        <dbReference type="Pfam" id="PF07944"/>
    </source>
</evidence>
<dbReference type="Gene3D" id="1.50.10.20">
    <property type="match status" value="1"/>
</dbReference>
<dbReference type="SUPFAM" id="SSF48208">
    <property type="entry name" value="Six-hairpin glycosidases"/>
    <property type="match status" value="1"/>
</dbReference>
<dbReference type="AlphaFoldDB" id="A0A4P8XFI3"/>
<dbReference type="InterPro" id="IPR049046">
    <property type="entry name" value="Beta-AFase-like_GH127_middle"/>
</dbReference>
<dbReference type="EMBL" id="CP040396">
    <property type="protein sequence ID" value="QCT00928.1"/>
    <property type="molecule type" value="Genomic_DNA"/>
</dbReference>
<dbReference type="InterPro" id="IPR012878">
    <property type="entry name" value="Beta-AFase-like_GH127_cat"/>
</dbReference>